<dbReference type="SUPFAM" id="SSF50249">
    <property type="entry name" value="Nucleic acid-binding proteins"/>
    <property type="match status" value="2"/>
</dbReference>
<dbReference type="GO" id="GO:0006412">
    <property type="term" value="P:translation"/>
    <property type="evidence" value="ECO:0007669"/>
    <property type="project" value="TreeGrafter"/>
</dbReference>
<dbReference type="EMBL" id="FNCN01000002">
    <property type="protein sequence ID" value="SDG20617.1"/>
    <property type="molecule type" value="Genomic_DNA"/>
</dbReference>
<name>A0A1G7SC41_9ACTN</name>
<dbReference type="PROSITE" id="PS50126">
    <property type="entry name" value="S1"/>
    <property type="match status" value="2"/>
</dbReference>
<dbReference type="STRING" id="504805.SAMN05421505_102250"/>
<evidence type="ECO:0000259" key="4">
    <source>
        <dbReference type="PROSITE" id="PS50126"/>
    </source>
</evidence>
<dbReference type="Proteomes" id="UP000198923">
    <property type="component" value="Unassembled WGS sequence"/>
</dbReference>
<feature type="domain" description="S1 motif" evidence="4">
    <location>
        <begin position="104"/>
        <end position="167"/>
    </location>
</feature>
<evidence type="ECO:0000313" key="5">
    <source>
        <dbReference type="EMBL" id="SDG20617.1"/>
    </source>
</evidence>
<dbReference type="GO" id="GO:0005840">
    <property type="term" value="C:ribosome"/>
    <property type="evidence" value="ECO:0007669"/>
    <property type="project" value="UniProtKB-KW"/>
</dbReference>
<feature type="domain" description="S1 motif" evidence="4">
    <location>
        <begin position="20"/>
        <end position="88"/>
    </location>
</feature>
<dbReference type="InterPro" id="IPR012340">
    <property type="entry name" value="NA-bd_OB-fold"/>
</dbReference>
<evidence type="ECO:0000256" key="2">
    <source>
        <dbReference type="ARBA" id="ARBA00022980"/>
    </source>
</evidence>
<accession>A0A1G7SC41</accession>
<dbReference type="SMART" id="SM00316">
    <property type="entry name" value="S1"/>
    <property type="match status" value="2"/>
</dbReference>
<protein>
    <submittedName>
        <fullName evidence="5">Small subunit ribosomal protein S1</fullName>
    </submittedName>
</protein>
<dbReference type="GO" id="GO:0003729">
    <property type="term" value="F:mRNA binding"/>
    <property type="evidence" value="ECO:0007669"/>
    <property type="project" value="TreeGrafter"/>
</dbReference>
<evidence type="ECO:0000256" key="3">
    <source>
        <dbReference type="ARBA" id="ARBA00023274"/>
    </source>
</evidence>
<gene>
    <name evidence="5" type="ORF">SAMN05421505_102250</name>
</gene>
<evidence type="ECO:0000313" key="6">
    <source>
        <dbReference type="Proteomes" id="UP000198923"/>
    </source>
</evidence>
<sequence length="174" mass="19340">MVKKRKSETVIEFLGTLEPGQVRQGVVTSIERFGVFVDLGGADGLVNAAELTWRHFDDWSEIVEVGQEVVVMVLDVDLDRERLSLSLKALQADPLVEIARTRLGDVVTGPVTRVVPFGAFVAVAEGVEGLIHVSHFPMGRLPAEGRSLTFRIREINLIHRRVRLDLVQVNGQRH</sequence>
<dbReference type="PANTHER" id="PTHR10724:SF7">
    <property type="entry name" value="SMALL RIBOSOMAL SUBUNIT PROTEIN BS1C"/>
    <property type="match status" value="1"/>
</dbReference>
<organism evidence="5 6">
    <name type="scientific">Sinosporangium album</name>
    <dbReference type="NCBI Taxonomy" id="504805"/>
    <lineage>
        <taxon>Bacteria</taxon>
        <taxon>Bacillati</taxon>
        <taxon>Actinomycetota</taxon>
        <taxon>Actinomycetes</taxon>
        <taxon>Streptosporangiales</taxon>
        <taxon>Streptosporangiaceae</taxon>
        <taxon>Sinosporangium</taxon>
    </lineage>
</organism>
<dbReference type="GO" id="GO:0003735">
    <property type="term" value="F:structural constituent of ribosome"/>
    <property type="evidence" value="ECO:0007669"/>
    <property type="project" value="TreeGrafter"/>
</dbReference>
<keyword evidence="2 5" id="KW-0689">Ribosomal protein</keyword>
<keyword evidence="6" id="KW-1185">Reference proteome</keyword>
<evidence type="ECO:0000256" key="1">
    <source>
        <dbReference type="ARBA" id="ARBA00006767"/>
    </source>
</evidence>
<dbReference type="InterPro" id="IPR003029">
    <property type="entry name" value="S1_domain"/>
</dbReference>
<comment type="similarity">
    <text evidence="1">Belongs to the bacterial ribosomal protein bS1 family.</text>
</comment>
<dbReference type="AlphaFoldDB" id="A0A1G7SC41"/>
<proteinExistence type="inferred from homology"/>
<dbReference type="InterPro" id="IPR050437">
    <property type="entry name" value="Ribos_protein_bS1-like"/>
</dbReference>
<dbReference type="Gene3D" id="2.40.50.140">
    <property type="entry name" value="Nucleic acid-binding proteins"/>
    <property type="match status" value="2"/>
</dbReference>
<keyword evidence="3" id="KW-0687">Ribonucleoprotein</keyword>
<dbReference type="PANTHER" id="PTHR10724">
    <property type="entry name" value="30S RIBOSOMAL PROTEIN S1"/>
    <property type="match status" value="1"/>
</dbReference>
<dbReference type="Pfam" id="PF00575">
    <property type="entry name" value="S1"/>
    <property type="match status" value="2"/>
</dbReference>
<reference evidence="5 6" key="1">
    <citation type="submission" date="2016-10" db="EMBL/GenBank/DDBJ databases">
        <authorList>
            <person name="de Groot N.N."/>
        </authorList>
    </citation>
    <scope>NUCLEOTIDE SEQUENCE [LARGE SCALE GENOMIC DNA]</scope>
    <source>
        <strain evidence="5 6">CPCC 201354</strain>
    </source>
</reference>